<keyword evidence="4" id="KW-1185">Reference proteome</keyword>
<accession>A0A9Q3GW36</accession>
<sequence>MPSQSLIQSRDEVFKEIKDVSLSSLDLIPRGIHLPPLSFHASLQEQWDEQEEPEEIETVLKVVPPSDHQQSDVFYKVKEEKLPPHHSREHHIKQEGLLPPEALSQFQILKEDFTTSPILSDFNPSLPTILEIDASDYALGAVLSQELLGIVWSLKHWRAFLLSPSNSFEVFTDHSSLQYFMSSKVLTCCRLATLPDVFSHQYKVYPERGVDFISNNPQSFHKVIKKDGIKELIFFLTKAEIFSALVDQIKNKVWKEKYYKEIIKKLERDSPSGKLSTKIQSVQKVLKEYLQSEISQFEKYADRKRTISPDFQSGDRVWLASKNIKTTRLIKKPSERLLGPFEVLKKIGIHAYHLKFPLKWKSVHSVFHVSLLKTVKRSSIPNQSQLPPLPVLVEEQEEWEVSQVLDSKIKRGKLCYLVDGKGFSEYLERSAWKPASKLIKDFHSLYPDKPGPNT</sequence>
<dbReference type="InterPro" id="IPR041577">
    <property type="entry name" value="RT_RNaseH_2"/>
</dbReference>
<evidence type="ECO:0000313" key="4">
    <source>
        <dbReference type="Proteomes" id="UP000765509"/>
    </source>
</evidence>
<dbReference type="Pfam" id="PF24626">
    <property type="entry name" value="SH3_Tf2-1"/>
    <property type="match status" value="1"/>
</dbReference>
<protein>
    <recommendedName>
        <fullName evidence="2">Chromo domain-containing protein</fullName>
    </recommendedName>
</protein>
<dbReference type="InterPro" id="IPR043502">
    <property type="entry name" value="DNA/RNA_pol_sf"/>
</dbReference>
<dbReference type="AlphaFoldDB" id="A0A9Q3GW36"/>
<feature type="domain" description="Chromo" evidence="2">
    <location>
        <begin position="399"/>
        <end position="454"/>
    </location>
</feature>
<dbReference type="GO" id="GO:0006338">
    <property type="term" value="P:chromatin remodeling"/>
    <property type="evidence" value="ECO:0007669"/>
    <property type="project" value="UniProtKB-ARBA"/>
</dbReference>
<name>A0A9Q3GW36_9BASI</name>
<evidence type="ECO:0000256" key="1">
    <source>
        <dbReference type="ARBA" id="ARBA00023268"/>
    </source>
</evidence>
<reference evidence="3" key="1">
    <citation type="submission" date="2021-03" db="EMBL/GenBank/DDBJ databases">
        <title>Draft genome sequence of rust myrtle Austropuccinia psidii MF-1, a brazilian biotype.</title>
        <authorList>
            <person name="Quecine M.C."/>
            <person name="Pachon D.M.R."/>
            <person name="Bonatelli M.L."/>
            <person name="Correr F.H."/>
            <person name="Franceschini L.M."/>
            <person name="Leite T.F."/>
            <person name="Margarido G.R.A."/>
            <person name="Almeida C.A."/>
            <person name="Ferrarezi J.A."/>
            <person name="Labate C.A."/>
        </authorList>
    </citation>
    <scope>NUCLEOTIDE SEQUENCE</scope>
    <source>
        <strain evidence="3">MF-1</strain>
    </source>
</reference>
<dbReference type="Pfam" id="PF17919">
    <property type="entry name" value="RT_RNaseH_2"/>
    <property type="match status" value="1"/>
</dbReference>
<dbReference type="InterPro" id="IPR056924">
    <property type="entry name" value="SH3_Tf2-1"/>
</dbReference>
<dbReference type="PANTHER" id="PTHR37984">
    <property type="entry name" value="PROTEIN CBG26694"/>
    <property type="match status" value="1"/>
</dbReference>
<dbReference type="Gene3D" id="2.40.50.40">
    <property type="match status" value="1"/>
</dbReference>
<dbReference type="Proteomes" id="UP000765509">
    <property type="component" value="Unassembled WGS sequence"/>
</dbReference>
<comment type="caution">
    <text evidence="3">The sequence shown here is derived from an EMBL/GenBank/DDBJ whole genome shotgun (WGS) entry which is preliminary data.</text>
</comment>
<dbReference type="InterPro" id="IPR000953">
    <property type="entry name" value="Chromo/chromo_shadow_dom"/>
</dbReference>
<evidence type="ECO:0000313" key="3">
    <source>
        <dbReference type="EMBL" id="MBW0481134.1"/>
    </source>
</evidence>
<dbReference type="EMBL" id="AVOT02006254">
    <property type="protein sequence ID" value="MBW0481134.1"/>
    <property type="molecule type" value="Genomic_DNA"/>
</dbReference>
<gene>
    <name evidence="3" type="ORF">O181_020849</name>
</gene>
<dbReference type="SUPFAM" id="SSF54160">
    <property type="entry name" value="Chromo domain-like"/>
    <property type="match status" value="1"/>
</dbReference>
<dbReference type="PANTHER" id="PTHR37984:SF5">
    <property type="entry name" value="PROTEIN NYNRIN-LIKE"/>
    <property type="match status" value="1"/>
</dbReference>
<dbReference type="GO" id="GO:0003824">
    <property type="term" value="F:catalytic activity"/>
    <property type="evidence" value="ECO:0007669"/>
    <property type="project" value="UniProtKB-KW"/>
</dbReference>
<dbReference type="PROSITE" id="PS50013">
    <property type="entry name" value="CHROMO_2"/>
    <property type="match status" value="1"/>
</dbReference>
<dbReference type="SUPFAM" id="SSF56672">
    <property type="entry name" value="DNA/RNA polymerases"/>
    <property type="match status" value="1"/>
</dbReference>
<dbReference type="InterPro" id="IPR050951">
    <property type="entry name" value="Retrovirus_Pol_polyprotein"/>
</dbReference>
<proteinExistence type="predicted"/>
<keyword evidence="1" id="KW-0511">Multifunctional enzyme</keyword>
<dbReference type="InterPro" id="IPR016197">
    <property type="entry name" value="Chromo-like_dom_sf"/>
</dbReference>
<organism evidence="3 4">
    <name type="scientific">Austropuccinia psidii MF-1</name>
    <dbReference type="NCBI Taxonomy" id="1389203"/>
    <lineage>
        <taxon>Eukaryota</taxon>
        <taxon>Fungi</taxon>
        <taxon>Dikarya</taxon>
        <taxon>Basidiomycota</taxon>
        <taxon>Pucciniomycotina</taxon>
        <taxon>Pucciniomycetes</taxon>
        <taxon>Pucciniales</taxon>
        <taxon>Sphaerophragmiaceae</taxon>
        <taxon>Austropuccinia</taxon>
    </lineage>
</organism>
<evidence type="ECO:0000259" key="2">
    <source>
        <dbReference type="PROSITE" id="PS50013"/>
    </source>
</evidence>